<dbReference type="SUPFAM" id="SSF50370">
    <property type="entry name" value="Ricin B-like lectins"/>
    <property type="match status" value="1"/>
</dbReference>
<dbReference type="Gene3D" id="2.80.10.50">
    <property type="match status" value="1"/>
</dbReference>
<reference evidence="3" key="1">
    <citation type="submission" date="2024-06" db="EMBL/GenBank/DDBJ databases">
        <title>Multi-omics analyses provide insights into the biosynthesis of the anticancer antibiotic pleurotin in Hohenbuehelia grisea.</title>
        <authorList>
            <person name="Weaver J.A."/>
            <person name="Alberti F."/>
        </authorList>
    </citation>
    <scope>NUCLEOTIDE SEQUENCE [LARGE SCALE GENOMIC DNA]</scope>
    <source>
        <strain evidence="3">T-177</strain>
    </source>
</reference>
<evidence type="ECO:0000259" key="1">
    <source>
        <dbReference type="Pfam" id="PF14200"/>
    </source>
</evidence>
<name>A0ABR3IYK3_9AGAR</name>
<dbReference type="CDD" id="cd23422">
    <property type="entry name" value="beta-trefoil_Ricin_MPL_CNL"/>
    <property type="match status" value="1"/>
</dbReference>
<sequence length="163" mass="18036">MVNLQSGSSYKLTNEKAGNVLDLSGGDNKSIIGYEWHGSDNQKWRVQQDGNNWTIQNVGTGKWLAVEGDAGDGAAVVGRDEPYQWEIKEDQKDSSVLRIYAPGTKYNVDLADHGNATAGNKIHLWAKWTEGRNQCWRFENGMNSAPGLTPEHLAYCPDGNVRI</sequence>
<dbReference type="InterPro" id="IPR035992">
    <property type="entry name" value="Ricin_B-like_lectins"/>
</dbReference>
<proteinExistence type="predicted"/>
<keyword evidence="3" id="KW-1185">Reference proteome</keyword>
<evidence type="ECO:0000313" key="2">
    <source>
        <dbReference type="EMBL" id="KAL0948451.1"/>
    </source>
</evidence>
<dbReference type="InterPro" id="IPR000772">
    <property type="entry name" value="Ricin_B_lectin"/>
</dbReference>
<evidence type="ECO:0000313" key="3">
    <source>
        <dbReference type="Proteomes" id="UP001556367"/>
    </source>
</evidence>
<organism evidence="2 3">
    <name type="scientific">Hohenbuehelia grisea</name>
    <dbReference type="NCBI Taxonomy" id="104357"/>
    <lineage>
        <taxon>Eukaryota</taxon>
        <taxon>Fungi</taxon>
        <taxon>Dikarya</taxon>
        <taxon>Basidiomycota</taxon>
        <taxon>Agaricomycotina</taxon>
        <taxon>Agaricomycetes</taxon>
        <taxon>Agaricomycetidae</taxon>
        <taxon>Agaricales</taxon>
        <taxon>Pleurotineae</taxon>
        <taxon>Pleurotaceae</taxon>
        <taxon>Hohenbuehelia</taxon>
    </lineage>
</organism>
<comment type="caution">
    <text evidence="2">The sequence shown here is derived from an EMBL/GenBank/DDBJ whole genome shotgun (WGS) entry which is preliminary data.</text>
</comment>
<dbReference type="EMBL" id="JASNQZ010000014">
    <property type="protein sequence ID" value="KAL0948451.1"/>
    <property type="molecule type" value="Genomic_DNA"/>
</dbReference>
<dbReference type="Proteomes" id="UP001556367">
    <property type="component" value="Unassembled WGS sequence"/>
</dbReference>
<feature type="domain" description="Ricin B lectin" evidence="1">
    <location>
        <begin position="40"/>
        <end position="125"/>
    </location>
</feature>
<accession>A0ABR3IYK3</accession>
<protein>
    <recommendedName>
        <fullName evidence="1">Ricin B lectin domain-containing protein</fullName>
    </recommendedName>
</protein>
<dbReference type="Pfam" id="PF14200">
    <property type="entry name" value="RicinB_lectin_2"/>
    <property type="match status" value="1"/>
</dbReference>
<gene>
    <name evidence="2" type="ORF">HGRIS_011024</name>
</gene>